<reference evidence="1" key="1">
    <citation type="submission" date="2021-01" db="EMBL/GenBank/DDBJ databases">
        <title>Phytophthora aleatoria, a newly-described species from Pinus radiata is distinct from Phytophthora cactorum isolates based on comparative genomics.</title>
        <authorList>
            <person name="Mcdougal R."/>
            <person name="Panda P."/>
            <person name="Williams N."/>
            <person name="Studholme D.J."/>
        </authorList>
    </citation>
    <scope>NUCLEOTIDE SEQUENCE</scope>
    <source>
        <strain evidence="1">NZFS 4037</strain>
    </source>
</reference>
<evidence type="ECO:0000313" key="2">
    <source>
        <dbReference type="Proteomes" id="UP000709295"/>
    </source>
</evidence>
<dbReference type="AlphaFoldDB" id="A0A8J5LY91"/>
<sequence>MSDDEEMSLPVPSFIKSRVTNWRINSWIKNRYSDDYKFKIDGWLKESATTTKAWDHLGLTGLTAAQVKTADGRSTYVRYVIALNEKTKNVDVEEWPKLLGGGSPTEMLCKENILKLLGRNELEIRFMLDIPSLHRTP</sequence>
<keyword evidence="2" id="KW-1185">Reference proteome</keyword>
<evidence type="ECO:0000313" key="1">
    <source>
        <dbReference type="EMBL" id="KAG6942856.1"/>
    </source>
</evidence>
<organism evidence="1 2">
    <name type="scientific">Phytophthora aleatoria</name>
    <dbReference type="NCBI Taxonomy" id="2496075"/>
    <lineage>
        <taxon>Eukaryota</taxon>
        <taxon>Sar</taxon>
        <taxon>Stramenopiles</taxon>
        <taxon>Oomycota</taxon>
        <taxon>Peronosporomycetes</taxon>
        <taxon>Peronosporales</taxon>
        <taxon>Peronosporaceae</taxon>
        <taxon>Phytophthora</taxon>
    </lineage>
</organism>
<dbReference type="Proteomes" id="UP000709295">
    <property type="component" value="Unassembled WGS sequence"/>
</dbReference>
<comment type="caution">
    <text evidence="1">The sequence shown here is derived from an EMBL/GenBank/DDBJ whole genome shotgun (WGS) entry which is preliminary data.</text>
</comment>
<dbReference type="EMBL" id="JAENGY010002924">
    <property type="protein sequence ID" value="KAG6942856.1"/>
    <property type="molecule type" value="Genomic_DNA"/>
</dbReference>
<gene>
    <name evidence="1" type="ORF">JG688_00017888</name>
</gene>
<proteinExistence type="predicted"/>
<name>A0A8J5LY91_9STRA</name>
<protein>
    <submittedName>
        <fullName evidence="1">Uncharacterized protein</fullName>
    </submittedName>
</protein>
<accession>A0A8J5LY91</accession>